<evidence type="ECO:0000313" key="2">
    <source>
        <dbReference type="Proteomes" id="UP001147747"/>
    </source>
</evidence>
<reference evidence="1" key="2">
    <citation type="journal article" date="2023" name="IMA Fungus">
        <title>Comparative genomic study of the Penicillium genus elucidates a diverse pangenome and 15 lateral gene transfer events.</title>
        <authorList>
            <person name="Petersen C."/>
            <person name="Sorensen T."/>
            <person name="Nielsen M.R."/>
            <person name="Sondergaard T.E."/>
            <person name="Sorensen J.L."/>
            <person name="Fitzpatrick D.A."/>
            <person name="Frisvad J.C."/>
            <person name="Nielsen K.L."/>
        </authorList>
    </citation>
    <scope>NUCLEOTIDE SEQUENCE</scope>
    <source>
        <strain evidence="1">IBT 29677</strain>
    </source>
</reference>
<name>A0A9W9WCP2_9EURO</name>
<dbReference type="Proteomes" id="UP001147747">
    <property type="component" value="Unassembled WGS sequence"/>
</dbReference>
<proteinExistence type="predicted"/>
<sequence>MPWLPTLDQLLLYRPPEKRTWLVRNAESEELGKDCVMDKESDGRRKLFSKRKIESLEQDRALFIRLVEKIRDSDRKDLDETIEFIRGGASLTSLKSYLLDDRSIDLACDTPANRDEAITDNRRDLKANGRQAYLDVANIIE</sequence>
<keyword evidence="2" id="KW-1185">Reference proteome</keyword>
<dbReference type="GeneID" id="81363681"/>
<comment type="caution">
    <text evidence="1">The sequence shown here is derived from an EMBL/GenBank/DDBJ whole genome shotgun (WGS) entry which is preliminary data.</text>
</comment>
<reference evidence="1" key="1">
    <citation type="submission" date="2022-12" db="EMBL/GenBank/DDBJ databases">
        <authorList>
            <person name="Petersen C."/>
        </authorList>
    </citation>
    <scope>NUCLEOTIDE SEQUENCE</scope>
    <source>
        <strain evidence="1">IBT 29677</strain>
    </source>
</reference>
<organism evidence="1 2">
    <name type="scientific">Penicillium cosmopolitanum</name>
    <dbReference type="NCBI Taxonomy" id="1131564"/>
    <lineage>
        <taxon>Eukaryota</taxon>
        <taxon>Fungi</taxon>
        <taxon>Dikarya</taxon>
        <taxon>Ascomycota</taxon>
        <taxon>Pezizomycotina</taxon>
        <taxon>Eurotiomycetes</taxon>
        <taxon>Eurotiomycetidae</taxon>
        <taxon>Eurotiales</taxon>
        <taxon>Aspergillaceae</taxon>
        <taxon>Penicillium</taxon>
    </lineage>
</organism>
<dbReference type="AlphaFoldDB" id="A0A9W9WCP2"/>
<dbReference type="OrthoDB" id="2593732at2759"/>
<accession>A0A9W9WCP2</accession>
<protein>
    <submittedName>
        <fullName evidence="1">Uncharacterized protein</fullName>
    </submittedName>
</protein>
<dbReference type="InterPro" id="IPR053187">
    <property type="entry name" value="Notoamide_regulator"/>
</dbReference>
<gene>
    <name evidence="1" type="ORF">N7509_000054</name>
</gene>
<dbReference type="EMBL" id="JAPZBU010000001">
    <property type="protein sequence ID" value="KAJ5414956.1"/>
    <property type="molecule type" value="Genomic_DNA"/>
</dbReference>
<dbReference type="RefSeq" id="XP_056494802.1">
    <property type="nucleotide sequence ID" value="XM_056624701.1"/>
</dbReference>
<dbReference type="PANTHER" id="PTHR47256:SF4">
    <property type="entry name" value="ZN(II)2CYS6 TRANSCRIPTION FACTOR (EUROFUNG)"/>
    <property type="match status" value="1"/>
</dbReference>
<evidence type="ECO:0000313" key="1">
    <source>
        <dbReference type="EMBL" id="KAJ5414956.1"/>
    </source>
</evidence>
<dbReference type="PANTHER" id="PTHR47256">
    <property type="entry name" value="ZN(II)2CYS6 TRANSCRIPTION FACTOR (EUROFUNG)-RELATED"/>
    <property type="match status" value="1"/>
</dbReference>